<dbReference type="AlphaFoldDB" id="A0A8A2VGF4"/>
<evidence type="ECO:0000259" key="10">
    <source>
        <dbReference type="PROSITE" id="PS50893"/>
    </source>
</evidence>
<evidence type="ECO:0000256" key="3">
    <source>
        <dbReference type="ARBA" id="ARBA00022475"/>
    </source>
</evidence>
<dbReference type="GO" id="GO:0005524">
    <property type="term" value="F:ATP binding"/>
    <property type="evidence" value="ECO:0007669"/>
    <property type="project" value="UniProtKB-KW"/>
</dbReference>
<keyword evidence="7" id="KW-1278">Translocase</keyword>
<evidence type="ECO:0000313" key="12">
    <source>
        <dbReference type="Proteomes" id="UP000663203"/>
    </source>
</evidence>
<dbReference type="FunFam" id="3.40.50.300:FF:000127">
    <property type="entry name" value="Ribose import ATP-binding protein RbsA"/>
    <property type="match status" value="1"/>
</dbReference>
<keyword evidence="8" id="KW-0472">Membrane</keyword>
<dbReference type="CDD" id="cd03215">
    <property type="entry name" value="ABC_Carb_Monos_II"/>
    <property type="match status" value="1"/>
</dbReference>
<reference evidence="11 12" key="1">
    <citation type="submission" date="2021-03" db="EMBL/GenBank/DDBJ databases">
        <title>Haloterrigena longa sp. nov. and Haloterrigena limicola sp. nov., extremely halophilic archaea isolated from a salt lake.</title>
        <authorList>
            <person name="Henglin C."/>
        </authorList>
    </citation>
    <scope>NUCLEOTIDE SEQUENCE [LARGE SCALE GENOMIC DNA]</scope>
    <source>
        <strain evidence="11 12">KZCA68</strain>
    </source>
</reference>
<sequence length="547" mass="59514">MSDPGTGPTDGRESTAEGGTDTADRGSTGSDLAVHLDGITKRFPGVVANDDVDLRVERGTVHALLGENGAGKTTLMNVLYGLYEPEEGRVVVDGEERTFDSPRDAIDAGIGMIHQHFMLVDPMTVAENIALGNEPTKWFGMAVDRDRIDREIRDLCDRYGFDLDPDATVEDVSVGVQQRVEILKALFRGAEVLILDEPTAVLTPQEVEGLYDVLEELTAQGKTIIFITHKLEEATHAADAITVLRDGKSVGTVDPNRTSRDDLAERMVGREVLLEAESEPVETGDVVLSTETVSVEDDRGVEVVSGIDLDVRSGEIFGIAGVDGNGQAELVEAITGLRAPDEGTIAYDGTDITAWSRRRRIENGMAYIPEDRHERGLVMPFDLVENGVLGSQRSARFADRGRIDWTGVRDHAEGIIETYDVRPPDADAEARSLSGGNQQKFIVGREFERDPSLVVATHPTRGVDIGSTEFIHDRLLELRREGVAILLVSSNLDEVRSLSDRLAVMYEGEFIDVTEPDDVTEEELGLLMAGERPGQRVADGPDAGDGR</sequence>
<dbReference type="SUPFAM" id="SSF52540">
    <property type="entry name" value="P-loop containing nucleoside triphosphate hydrolases"/>
    <property type="match status" value="2"/>
</dbReference>
<evidence type="ECO:0000256" key="9">
    <source>
        <dbReference type="SAM" id="MobiDB-lite"/>
    </source>
</evidence>
<gene>
    <name evidence="11" type="ORF">J0X25_00470</name>
</gene>
<dbReference type="PROSITE" id="PS00211">
    <property type="entry name" value="ABC_TRANSPORTER_1"/>
    <property type="match status" value="1"/>
</dbReference>
<dbReference type="InterPro" id="IPR003439">
    <property type="entry name" value="ABC_transporter-like_ATP-bd"/>
</dbReference>
<evidence type="ECO:0000256" key="7">
    <source>
        <dbReference type="ARBA" id="ARBA00022967"/>
    </source>
</evidence>
<evidence type="ECO:0000256" key="8">
    <source>
        <dbReference type="ARBA" id="ARBA00023136"/>
    </source>
</evidence>
<comment type="subcellular location">
    <subcellularLocation>
        <location evidence="1">Cell membrane</location>
        <topology evidence="1">Peripheral membrane protein</topology>
    </subcellularLocation>
</comment>
<keyword evidence="2" id="KW-0813">Transport</keyword>
<evidence type="ECO:0000256" key="6">
    <source>
        <dbReference type="ARBA" id="ARBA00022840"/>
    </source>
</evidence>
<dbReference type="Proteomes" id="UP000663203">
    <property type="component" value="Chromosome"/>
</dbReference>
<dbReference type="InterPro" id="IPR050107">
    <property type="entry name" value="ABC_carbohydrate_import_ATPase"/>
</dbReference>
<dbReference type="GO" id="GO:0016887">
    <property type="term" value="F:ATP hydrolysis activity"/>
    <property type="evidence" value="ECO:0007669"/>
    <property type="project" value="InterPro"/>
</dbReference>
<dbReference type="PANTHER" id="PTHR43790:SF9">
    <property type="entry name" value="GALACTOFURANOSE TRANSPORTER ATP-BINDING PROTEIN YTFR"/>
    <property type="match status" value="1"/>
</dbReference>
<keyword evidence="12" id="KW-1185">Reference proteome</keyword>
<feature type="domain" description="ABC transporter" evidence="10">
    <location>
        <begin position="281"/>
        <end position="532"/>
    </location>
</feature>
<name>A0A8A2VGF4_9EURY</name>
<proteinExistence type="predicted"/>
<dbReference type="GO" id="GO:0005886">
    <property type="term" value="C:plasma membrane"/>
    <property type="evidence" value="ECO:0007669"/>
    <property type="project" value="UniProtKB-SubCell"/>
</dbReference>
<feature type="domain" description="ABC transporter" evidence="10">
    <location>
        <begin position="34"/>
        <end position="271"/>
    </location>
</feature>
<dbReference type="EMBL" id="CP071462">
    <property type="protein sequence ID" value="QSW99465.1"/>
    <property type="molecule type" value="Genomic_DNA"/>
</dbReference>
<dbReference type="PROSITE" id="PS50893">
    <property type="entry name" value="ABC_TRANSPORTER_2"/>
    <property type="match status" value="2"/>
</dbReference>
<evidence type="ECO:0000256" key="1">
    <source>
        <dbReference type="ARBA" id="ARBA00004202"/>
    </source>
</evidence>
<evidence type="ECO:0000256" key="5">
    <source>
        <dbReference type="ARBA" id="ARBA00022741"/>
    </source>
</evidence>
<dbReference type="RefSeq" id="WP_207289072.1">
    <property type="nucleotide sequence ID" value="NZ_CP071462.1"/>
</dbReference>
<organism evidence="11 12">
    <name type="scientific">Haloterrigena alkaliphila</name>
    <dbReference type="NCBI Taxonomy" id="2816475"/>
    <lineage>
        <taxon>Archaea</taxon>
        <taxon>Methanobacteriati</taxon>
        <taxon>Methanobacteriota</taxon>
        <taxon>Stenosarchaea group</taxon>
        <taxon>Halobacteria</taxon>
        <taxon>Halobacteriales</taxon>
        <taxon>Natrialbaceae</taxon>
        <taxon>Haloterrigena</taxon>
    </lineage>
</organism>
<dbReference type="Pfam" id="PF00005">
    <property type="entry name" value="ABC_tran"/>
    <property type="match status" value="2"/>
</dbReference>
<keyword evidence="6 11" id="KW-0067">ATP-binding</keyword>
<keyword evidence="3" id="KW-1003">Cell membrane</keyword>
<dbReference type="CDD" id="cd03216">
    <property type="entry name" value="ABC_Carb_Monos_I"/>
    <property type="match status" value="1"/>
</dbReference>
<dbReference type="InterPro" id="IPR003593">
    <property type="entry name" value="AAA+_ATPase"/>
</dbReference>
<dbReference type="PANTHER" id="PTHR43790">
    <property type="entry name" value="CARBOHYDRATE TRANSPORT ATP-BINDING PROTEIN MG119-RELATED"/>
    <property type="match status" value="1"/>
</dbReference>
<dbReference type="InterPro" id="IPR027417">
    <property type="entry name" value="P-loop_NTPase"/>
</dbReference>
<dbReference type="InterPro" id="IPR017871">
    <property type="entry name" value="ABC_transporter-like_CS"/>
</dbReference>
<keyword evidence="5" id="KW-0547">Nucleotide-binding</keyword>
<dbReference type="KEGG" id="hakz:J0X25_00470"/>
<dbReference type="GeneID" id="63185733"/>
<evidence type="ECO:0000313" key="11">
    <source>
        <dbReference type="EMBL" id="QSW99465.1"/>
    </source>
</evidence>
<keyword evidence="4" id="KW-0677">Repeat</keyword>
<dbReference type="Gene3D" id="3.40.50.300">
    <property type="entry name" value="P-loop containing nucleotide triphosphate hydrolases"/>
    <property type="match status" value="2"/>
</dbReference>
<dbReference type="SMART" id="SM00382">
    <property type="entry name" value="AAA"/>
    <property type="match status" value="1"/>
</dbReference>
<accession>A0A8A2VGF4</accession>
<feature type="region of interest" description="Disordered" evidence="9">
    <location>
        <begin position="1"/>
        <end position="31"/>
    </location>
</feature>
<evidence type="ECO:0000256" key="2">
    <source>
        <dbReference type="ARBA" id="ARBA00022448"/>
    </source>
</evidence>
<evidence type="ECO:0000256" key="4">
    <source>
        <dbReference type="ARBA" id="ARBA00022737"/>
    </source>
</evidence>
<protein>
    <submittedName>
        <fullName evidence="11">ABC transporter ATP-binding protein</fullName>
    </submittedName>
</protein>